<keyword evidence="3" id="KW-1185">Reference proteome</keyword>
<protein>
    <submittedName>
        <fullName evidence="2">Uncharacterized protein</fullName>
    </submittedName>
</protein>
<feature type="region of interest" description="Disordered" evidence="1">
    <location>
        <begin position="98"/>
        <end position="147"/>
    </location>
</feature>
<organism evidence="2 3">
    <name type="scientific">Sphaerobolus stellatus (strain SS14)</name>
    <dbReference type="NCBI Taxonomy" id="990650"/>
    <lineage>
        <taxon>Eukaryota</taxon>
        <taxon>Fungi</taxon>
        <taxon>Dikarya</taxon>
        <taxon>Basidiomycota</taxon>
        <taxon>Agaricomycotina</taxon>
        <taxon>Agaricomycetes</taxon>
        <taxon>Phallomycetidae</taxon>
        <taxon>Geastrales</taxon>
        <taxon>Sphaerobolaceae</taxon>
        <taxon>Sphaerobolus</taxon>
    </lineage>
</organism>
<accession>A0A0C9V2B1</accession>
<evidence type="ECO:0000313" key="2">
    <source>
        <dbReference type="EMBL" id="KIJ41159.1"/>
    </source>
</evidence>
<evidence type="ECO:0000313" key="3">
    <source>
        <dbReference type="Proteomes" id="UP000054279"/>
    </source>
</evidence>
<name>A0A0C9V2B1_SPHS4</name>
<sequence length="249" mass="28111">MFHQPLGTLSSSQPQPHAHSESKNLKHPFTTTTPSSFQAFLALENRSASINSTISGGPHRATDTQARAIIPENVAHQQPKSSILKQMQLDRLSWTPLGSNITTQIPSKNPHPQAPSQSTNPKTEIKVKQEDQDNVSALPPVHSSSRQRTTCLQDYNLLIAGNTPVNPRPSDQRCLTPQVCNPNRLELYAYIYRLKREDYSFLEKCPELTEDKKDRQFELKVLINVLEDQEEIYTVRREKLNGTDQDSST</sequence>
<dbReference type="EMBL" id="KN837139">
    <property type="protein sequence ID" value="KIJ41159.1"/>
    <property type="molecule type" value="Genomic_DNA"/>
</dbReference>
<feature type="region of interest" description="Disordered" evidence="1">
    <location>
        <begin position="1"/>
        <end position="32"/>
    </location>
</feature>
<proteinExistence type="predicted"/>
<dbReference type="AlphaFoldDB" id="A0A0C9V2B1"/>
<reference evidence="2 3" key="1">
    <citation type="submission" date="2014-06" db="EMBL/GenBank/DDBJ databases">
        <title>Evolutionary Origins and Diversification of the Mycorrhizal Mutualists.</title>
        <authorList>
            <consortium name="DOE Joint Genome Institute"/>
            <consortium name="Mycorrhizal Genomics Consortium"/>
            <person name="Kohler A."/>
            <person name="Kuo A."/>
            <person name="Nagy L.G."/>
            <person name="Floudas D."/>
            <person name="Copeland A."/>
            <person name="Barry K.W."/>
            <person name="Cichocki N."/>
            <person name="Veneault-Fourrey C."/>
            <person name="LaButti K."/>
            <person name="Lindquist E.A."/>
            <person name="Lipzen A."/>
            <person name="Lundell T."/>
            <person name="Morin E."/>
            <person name="Murat C."/>
            <person name="Riley R."/>
            <person name="Ohm R."/>
            <person name="Sun H."/>
            <person name="Tunlid A."/>
            <person name="Henrissat B."/>
            <person name="Grigoriev I.V."/>
            <person name="Hibbett D.S."/>
            <person name="Martin F."/>
        </authorList>
    </citation>
    <scope>NUCLEOTIDE SEQUENCE [LARGE SCALE GENOMIC DNA]</scope>
    <source>
        <strain evidence="2 3">SS14</strain>
    </source>
</reference>
<dbReference type="Proteomes" id="UP000054279">
    <property type="component" value="Unassembled WGS sequence"/>
</dbReference>
<evidence type="ECO:0000256" key="1">
    <source>
        <dbReference type="SAM" id="MobiDB-lite"/>
    </source>
</evidence>
<gene>
    <name evidence="2" type="ORF">M422DRAFT_48906</name>
</gene>
<feature type="compositionally biased region" description="Polar residues" evidence="1">
    <location>
        <begin position="98"/>
        <end position="107"/>
    </location>
</feature>
<dbReference type="HOGENOM" id="CLU_1116354_0_0_1"/>